<accession>A0A4U6THA5</accession>
<reference evidence="2" key="1">
    <citation type="submission" date="2019-03" db="EMBL/GenBank/DDBJ databases">
        <title>WGS assembly of Setaria viridis.</title>
        <authorList>
            <person name="Huang P."/>
            <person name="Jenkins J."/>
            <person name="Grimwood J."/>
            <person name="Barry K."/>
            <person name="Healey A."/>
            <person name="Mamidi S."/>
            <person name="Sreedasyam A."/>
            <person name="Shu S."/>
            <person name="Feldman M."/>
            <person name="Wu J."/>
            <person name="Yu Y."/>
            <person name="Chen C."/>
            <person name="Johnson J."/>
            <person name="Rokhsar D."/>
            <person name="Baxter I."/>
            <person name="Schmutz J."/>
            <person name="Brutnell T."/>
            <person name="Kellogg E."/>
        </authorList>
    </citation>
    <scope>NUCLEOTIDE SEQUENCE [LARGE SCALE GENOMIC DNA]</scope>
</reference>
<keyword evidence="1" id="KW-0732">Signal</keyword>
<protein>
    <recommendedName>
        <fullName evidence="4">Secreted protein</fullName>
    </recommendedName>
</protein>
<dbReference type="AlphaFoldDB" id="A0A4U6THA5"/>
<feature type="signal peptide" evidence="1">
    <location>
        <begin position="1"/>
        <end position="18"/>
    </location>
</feature>
<dbReference type="Proteomes" id="UP000298652">
    <property type="component" value="Chromosome 8"/>
</dbReference>
<dbReference type="EMBL" id="CM016559">
    <property type="protein sequence ID" value="TKW00474.1"/>
    <property type="molecule type" value="Genomic_DNA"/>
</dbReference>
<evidence type="ECO:0008006" key="4">
    <source>
        <dbReference type="Google" id="ProtNLM"/>
    </source>
</evidence>
<proteinExistence type="predicted"/>
<dbReference type="Gramene" id="TKW00474">
    <property type="protein sequence ID" value="TKW00474"/>
    <property type="gene ID" value="SEVIR_8G111650v2"/>
</dbReference>
<evidence type="ECO:0000313" key="3">
    <source>
        <dbReference type="Proteomes" id="UP000298652"/>
    </source>
</evidence>
<name>A0A4U6THA5_SETVI</name>
<keyword evidence="3" id="KW-1185">Reference proteome</keyword>
<evidence type="ECO:0000313" key="2">
    <source>
        <dbReference type="EMBL" id="TKW00474.1"/>
    </source>
</evidence>
<feature type="chain" id="PRO_5020558709" description="Secreted protein" evidence="1">
    <location>
        <begin position="19"/>
        <end position="55"/>
    </location>
</feature>
<sequence>MMMGPAVAVANPLRVLHAECLVWCLFCCRVPPVKTYAADRFQSQARILWGRIGGL</sequence>
<evidence type="ECO:0000256" key="1">
    <source>
        <dbReference type="SAM" id="SignalP"/>
    </source>
</evidence>
<organism evidence="2 3">
    <name type="scientific">Setaria viridis</name>
    <name type="common">Green bristlegrass</name>
    <name type="synonym">Setaria italica subsp. viridis</name>
    <dbReference type="NCBI Taxonomy" id="4556"/>
    <lineage>
        <taxon>Eukaryota</taxon>
        <taxon>Viridiplantae</taxon>
        <taxon>Streptophyta</taxon>
        <taxon>Embryophyta</taxon>
        <taxon>Tracheophyta</taxon>
        <taxon>Spermatophyta</taxon>
        <taxon>Magnoliopsida</taxon>
        <taxon>Liliopsida</taxon>
        <taxon>Poales</taxon>
        <taxon>Poaceae</taxon>
        <taxon>PACMAD clade</taxon>
        <taxon>Panicoideae</taxon>
        <taxon>Panicodae</taxon>
        <taxon>Paniceae</taxon>
        <taxon>Cenchrinae</taxon>
        <taxon>Setaria</taxon>
    </lineage>
</organism>
<gene>
    <name evidence="2" type="ORF">SEVIR_8G111650v2</name>
</gene>